<feature type="compositionally biased region" description="Basic and acidic residues" evidence="1">
    <location>
        <begin position="62"/>
        <end position="72"/>
    </location>
</feature>
<gene>
    <name evidence="2" type="ORF">CR513_19724</name>
</gene>
<organism evidence="2 3">
    <name type="scientific">Mucuna pruriens</name>
    <name type="common">Velvet bean</name>
    <name type="synonym">Dolichos pruriens</name>
    <dbReference type="NCBI Taxonomy" id="157652"/>
    <lineage>
        <taxon>Eukaryota</taxon>
        <taxon>Viridiplantae</taxon>
        <taxon>Streptophyta</taxon>
        <taxon>Embryophyta</taxon>
        <taxon>Tracheophyta</taxon>
        <taxon>Spermatophyta</taxon>
        <taxon>Magnoliopsida</taxon>
        <taxon>eudicotyledons</taxon>
        <taxon>Gunneridae</taxon>
        <taxon>Pentapetalae</taxon>
        <taxon>rosids</taxon>
        <taxon>fabids</taxon>
        <taxon>Fabales</taxon>
        <taxon>Fabaceae</taxon>
        <taxon>Papilionoideae</taxon>
        <taxon>50 kb inversion clade</taxon>
        <taxon>NPAAA clade</taxon>
        <taxon>indigoferoid/millettioid clade</taxon>
        <taxon>Phaseoleae</taxon>
        <taxon>Mucuna</taxon>
    </lineage>
</organism>
<proteinExistence type="predicted"/>
<keyword evidence="3" id="KW-1185">Reference proteome</keyword>
<sequence>MGTLRRKSIWRSSYDMKLLPILFRGTPIYLNLKLGNVDDNTMLNKEMCQHLALNTLIRSASKELKSHPKDPLSKGLRCHLKNSSSKRPSVIQKTHHPKGPSVVKRA</sequence>
<feature type="non-terminal residue" evidence="2">
    <location>
        <position position="1"/>
    </location>
</feature>
<reference evidence="2" key="1">
    <citation type="submission" date="2018-05" db="EMBL/GenBank/DDBJ databases">
        <title>Draft genome of Mucuna pruriens seed.</title>
        <authorList>
            <person name="Nnadi N.E."/>
            <person name="Vos R."/>
            <person name="Hasami M.H."/>
            <person name="Devisetty U.K."/>
            <person name="Aguiy J.C."/>
        </authorList>
    </citation>
    <scope>NUCLEOTIDE SEQUENCE [LARGE SCALE GENOMIC DNA]</scope>
    <source>
        <strain evidence="2">JCA_2017</strain>
    </source>
</reference>
<feature type="region of interest" description="Disordered" evidence="1">
    <location>
        <begin position="62"/>
        <end position="106"/>
    </location>
</feature>
<feature type="compositionally biased region" description="Basic residues" evidence="1">
    <location>
        <begin position="93"/>
        <end position="106"/>
    </location>
</feature>
<name>A0A371H411_MUCPR</name>
<dbReference type="AlphaFoldDB" id="A0A371H411"/>
<evidence type="ECO:0000313" key="3">
    <source>
        <dbReference type="Proteomes" id="UP000257109"/>
    </source>
</evidence>
<evidence type="ECO:0000313" key="2">
    <source>
        <dbReference type="EMBL" id="RDX97505.1"/>
    </source>
</evidence>
<dbReference type="Proteomes" id="UP000257109">
    <property type="component" value="Unassembled WGS sequence"/>
</dbReference>
<protein>
    <submittedName>
        <fullName evidence="2">Uncharacterized protein</fullName>
    </submittedName>
</protein>
<dbReference type="EMBL" id="QJKJ01003638">
    <property type="protein sequence ID" value="RDX97505.1"/>
    <property type="molecule type" value="Genomic_DNA"/>
</dbReference>
<comment type="caution">
    <text evidence="2">The sequence shown here is derived from an EMBL/GenBank/DDBJ whole genome shotgun (WGS) entry which is preliminary data.</text>
</comment>
<evidence type="ECO:0000256" key="1">
    <source>
        <dbReference type="SAM" id="MobiDB-lite"/>
    </source>
</evidence>
<accession>A0A371H411</accession>